<gene>
    <name evidence="2" type="ORF">M408DRAFT_291627</name>
</gene>
<proteinExistence type="predicted"/>
<organism evidence="2 3">
    <name type="scientific">Serendipita vermifera MAFF 305830</name>
    <dbReference type="NCBI Taxonomy" id="933852"/>
    <lineage>
        <taxon>Eukaryota</taxon>
        <taxon>Fungi</taxon>
        <taxon>Dikarya</taxon>
        <taxon>Basidiomycota</taxon>
        <taxon>Agaricomycotina</taxon>
        <taxon>Agaricomycetes</taxon>
        <taxon>Sebacinales</taxon>
        <taxon>Serendipitaceae</taxon>
        <taxon>Serendipita</taxon>
    </lineage>
</organism>
<reference evidence="3" key="2">
    <citation type="submission" date="2015-01" db="EMBL/GenBank/DDBJ databases">
        <title>Evolutionary Origins and Diversification of the Mycorrhizal Mutualists.</title>
        <authorList>
            <consortium name="DOE Joint Genome Institute"/>
            <consortium name="Mycorrhizal Genomics Consortium"/>
            <person name="Kohler A."/>
            <person name="Kuo A."/>
            <person name="Nagy L.G."/>
            <person name="Floudas D."/>
            <person name="Copeland A."/>
            <person name="Barry K.W."/>
            <person name="Cichocki N."/>
            <person name="Veneault-Fourrey C."/>
            <person name="LaButti K."/>
            <person name="Lindquist E.A."/>
            <person name="Lipzen A."/>
            <person name="Lundell T."/>
            <person name="Morin E."/>
            <person name="Murat C."/>
            <person name="Riley R."/>
            <person name="Ohm R."/>
            <person name="Sun H."/>
            <person name="Tunlid A."/>
            <person name="Henrissat B."/>
            <person name="Grigoriev I.V."/>
            <person name="Hibbett D.S."/>
            <person name="Martin F."/>
        </authorList>
    </citation>
    <scope>NUCLEOTIDE SEQUENCE [LARGE SCALE GENOMIC DNA]</scope>
    <source>
        <strain evidence="3">MAFF 305830</strain>
    </source>
</reference>
<evidence type="ECO:0000256" key="1">
    <source>
        <dbReference type="SAM" id="MobiDB-lite"/>
    </source>
</evidence>
<sequence length="248" mass="27901">MSLPPHHYYYRPSMCTEDKDDRTHAQKNANSYMAGTTGTANNYQQDEPTTPRTESHIYPGIASHGIGFRQGLIDIYDPPIENYLTIDPAFLDPQRSFDLSAPSATKRRESITGGQFHSISSTRKKQSLATIKKGPGASPKIALSTSNSGPRTRHAHNHQCKICGYLYDRAERARDCAYRDIGWTPYICGGRCGRPDCPKAYSFEVHLRGHIAPPEKRKVQCSRCLKPISRKNIARHRREICHNTSDGE</sequence>
<dbReference type="Proteomes" id="UP000054097">
    <property type="component" value="Unassembled WGS sequence"/>
</dbReference>
<name>A0A0C3AQE7_SERVB</name>
<feature type="compositionally biased region" description="Polar residues" evidence="1">
    <location>
        <begin position="32"/>
        <end position="52"/>
    </location>
</feature>
<feature type="region of interest" description="Disordered" evidence="1">
    <location>
        <begin position="103"/>
        <end position="152"/>
    </location>
</feature>
<feature type="region of interest" description="Disordered" evidence="1">
    <location>
        <begin position="32"/>
        <end position="53"/>
    </location>
</feature>
<accession>A0A0C3AQE7</accession>
<dbReference type="OrthoDB" id="8922241at2759"/>
<evidence type="ECO:0000313" key="3">
    <source>
        <dbReference type="Proteomes" id="UP000054097"/>
    </source>
</evidence>
<keyword evidence="3" id="KW-1185">Reference proteome</keyword>
<dbReference type="HOGENOM" id="CLU_1120695_0_0_1"/>
<dbReference type="AlphaFoldDB" id="A0A0C3AQE7"/>
<dbReference type="EMBL" id="KN824359">
    <property type="protein sequence ID" value="KIM22284.1"/>
    <property type="molecule type" value="Genomic_DNA"/>
</dbReference>
<protein>
    <submittedName>
        <fullName evidence="2">Uncharacterized protein</fullName>
    </submittedName>
</protein>
<feature type="compositionally biased region" description="Polar residues" evidence="1">
    <location>
        <begin position="112"/>
        <end position="121"/>
    </location>
</feature>
<reference evidence="2 3" key="1">
    <citation type="submission" date="2014-04" db="EMBL/GenBank/DDBJ databases">
        <authorList>
            <consortium name="DOE Joint Genome Institute"/>
            <person name="Kuo A."/>
            <person name="Zuccaro A."/>
            <person name="Kohler A."/>
            <person name="Nagy L.G."/>
            <person name="Floudas D."/>
            <person name="Copeland A."/>
            <person name="Barry K.W."/>
            <person name="Cichocki N."/>
            <person name="Veneault-Fourrey C."/>
            <person name="LaButti K."/>
            <person name="Lindquist E.A."/>
            <person name="Lipzen A."/>
            <person name="Lundell T."/>
            <person name="Morin E."/>
            <person name="Murat C."/>
            <person name="Sun H."/>
            <person name="Tunlid A."/>
            <person name="Henrissat B."/>
            <person name="Grigoriev I.V."/>
            <person name="Hibbett D.S."/>
            <person name="Martin F."/>
            <person name="Nordberg H.P."/>
            <person name="Cantor M.N."/>
            <person name="Hua S.X."/>
        </authorList>
    </citation>
    <scope>NUCLEOTIDE SEQUENCE [LARGE SCALE GENOMIC DNA]</scope>
    <source>
        <strain evidence="2 3">MAFF 305830</strain>
    </source>
</reference>
<evidence type="ECO:0000313" key="2">
    <source>
        <dbReference type="EMBL" id="KIM22284.1"/>
    </source>
</evidence>